<evidence type="ECO:0000313" key="3">
    <source>
        <dbReference type="Proteomes" id="UP001497516"/>
    </source>
</evidence>
<accession>A0AAV2G9Z1</accession>
<evidence type="ECO:0000256" key="1">
    <source>
        <dbReference type="SAM" id="MobiDB-lite"/>
    </source>
</evidence>
<proteinExistence type="predicted"/>
<feature type="compositionally biased region" description="Basic and acidic residues" evidence="1">
    <location>
        <begin position="1"/>
        <end position="10"/>
    </location>
</feature>
<dbReference type="EMBL" id="OZ034821">
    <property type="protein sequence ID" value="CAL1407531.1"/>
    <property type="molecule type" value="Genomic_DNA"/>
</dbReference>
<organism evidence="2 3">
    <name type="scientific">Linum trigynum</name>
    <dbReference type="NCBI Taxonomy" id="586398"/>
    <lineage>
        <taxon>Eukaryota</taxon>
        <taxon>Viridiplantae</taxon>
        <taxon>Streptophyta</taxon>
        <taxon>Embryophyta</taxon>
        <taxon>Tracheophyta</taxon>
        <taxon>Spermatophyta</taxon>
        <taxon>Magnoliopsida</taxon>
        <taxon>eudicotyledons</taxon>
        <taxon>Gunneridae</taxon>
        <taxon>Pentapetalae</taxon>
        <taxon>rosids</taxon>
        <taxon>fabids</taxon>
        <taxon>Malpighiales</taxon>
        <taxon>Linaceae</taxon>
        <taxon>Linum</taxon>
    </lineage>
</organism>
<feature type="compositionally biased region" description="Acidic residues" evidence="1">
    <location>
        <begin position="31"/>
        <end position="48"/>
    </location>
</feature>
<reference evidence="2 3" key="1">
    <citation type="submission" date="2024-04" db="EMBL/GenBank/DDBJ databases">
        <authorList>
            <person name="Fracassetti M."/>
        </authorList>
    </citation>
    <scope>NUCLEOTIDE SEQUENCE [LARGE SCALE GENOMIC DNA]</scope>
</reference>
<keyword evidence="3" id="KW-1185">Reference proteome</keyword>
<feature type="compositionally biased region" description="Acidic residues" evidence="1">
    <location>
        <begin position="60"/>
        <end position="69"/>
    </location>
</feature>
<sequence>MVMENGEGKGDLTGALAGRGSPKSEGNGDWSGEDGDGDGSGEDGDGAGEAEVQSRCDGDGAGEDGEGDDASCLQALHEEEDGE</sequence>
<evidence type="ECO:0000313" key="2">
    <source>
        <dbReference type="EMBL" id="CAL1407531.1"/>
    </source>
</evidence>
<dbReference type="AlphaFoldDB" id="A0AAV2G9Z1"/>
<protein>
    <submittedName>
        <fullName evidence="2">Uncharacterized protein</fullName>
    </submittedName>
</protein>
<dbReference type="Proteomes" id="UP001497516">
    <property type="component" value="Chromosome 8"/>
</dbReference>
<feature type="region of interest" description="Disordered" evidence="1">
    <location>
        <begin position="1"/>
        <end position="83"/>
    </location>
</feature>
<name>A0AAV2G9Z1_9ROSI</name>
<gene>
    <name evidence="2" type="ORF">LTRI10_LOCUS47192</name>
</gene>